<feature type="compositionally biased region" description="Pro residues" evidence="1">
    <location>
        <begin position="258"/>
        <end position="267"/>
    </location>
</feature>
<gene>
    <name evidence="2" type="ORF">HK100_011539</name>
</gene>
<feature type="compositionally biased region" description="Basic residues" evidence="1">
    <location>
        <begin position="814"/>
        <end position="829"/>
    </location>
</feature>
<accession>A0AAD5T146</accession>
<comment type="caution">
    <text evidence="2">The sequence shown here is derived from an EMBL/GenBank/DDBJ whole genome shotgun (WGS) entry which is preliminary data.</text>
</comment>
<proteinExistence type="predicted"/>
<feature type="compositionally biased region" description="Low complexity" evidence="1">
    <location>
        <begin position="343"/>
        <end position="378"/>
    </location>
</feature>
<keyword evidence="3" id="KW-1185">Reference proteome</keyword>
<name>A0AAD5T146_9FUNG</name>
<feature type="compositionally biased region" description="Acidic residues" evidence="1">
    <location>
        <begin position="328"/>
        <end position="342"/>
    </location>
</feature>
<sequence length="838" mass="92693">MMQFGGKAKVKALSEQTFGSSMMEGTATVTTESFLSEFESDAETEFEPSSSASTNTPNPKLNSKPSMKTKPKLNIAAVLASMFRIGFSGSLSKNSRAPSETSVPSSLDSHTHTLTRSHTHTPATANLNKSAHLYSGNRATSTSFLLAEQRQTQNECQELSEPKKKNIGTSLKRFLSTTSRKPKNSAKTQQQQHALDSSSTLPPKPLVSLLHRSSSFSVQSSIILPPIIPRSESVASMASTYSNMTTETNVNSSIVNRPKPPPGPPPQHLKRSLSKSQQKRQVHDTLMSLNSEPLPKASMPSTVSENELENEQVECKNDNVQNGKGGETEEEEEEEDDDDDDSNITSSNFSSSLVADSSNNTTENSSVSPSPKLSSIKSNMGKTRKVVNRVSFALPDDDSENVDLSRDLARQSWLIADDAIVHEADTIRKQKKRETDLGTLLEDNMPLLFHRENMKRNSANFSMSPKLVTGRNRSIDSHGALKRSKSDNTLIGDGKNIADMMQNMMVDEQILADTLLEQKKKINRKKLGIKARYSVDFSHERQESPPIQGNLQPLFLIDPHYGGNQKQLQQQFYKQQIEQHQLQHPNRHSISGPLVQNGIYFPAIQQQQQLYPVTFPHHFQHPHQQQYFQVCQIPNNSQNSILSSNQHRRNSDGTKDLSRYSGDRLSAEETPKSTMSSTSTSTASTMPFSLSPQPPPPLLPLTMSMMAGVNGPLPVNSLHFGNAPYPHSSQIYAQSAMQMCAIATGTGLGVTYYAHQQQQQQFMAADGGHQYAGAGHWQYYSPQPQSLQKQQEQHIKLSDSSPDVSENASDEKTKTRKKKFGDKSAKRKSIALPVDAEE</sequence>
<protein>
    <submittedName>
        <fullName evidence="2">Uncharacterized protein</fullName>
    </submittedName>
</protein>
<feature type="region of interest" description="Disordered" evidence="1">
    <location>
        <begin position="90"/>
        <end position="124"/>
    </location>
</feature>
<reference evidence="2" key="1">
    <citation type="submission" date="2020-05" db="EMBL/GenBank/DDBJ databases">
        <title>Phylogenomic resolution of chytrid fungi.</title>
        <authorList>
            <person name="Stajich J.E."/>
            <person name="Amses K."/>
            <person name="Simmons R."/>
            <person name="Seto K."/>
            <person name="Myers J."/>
            <person name="Bonds A."/>
            <person name="Quandt C.A."/>
            <person name="Barry K."/>
            <person name="Liu P."/>
            <person name="Grigoriev I."/>
            <person name="Longcore J.E."/>
            <person name="James T.Y."/>
        </authorList>
    </citation>
    <scope>NUCLEOTIDE SEQUENCE</scope>
    <source>
        <strain evidence="2">JEL0513</strain>
    </source>
</reference>
<feature type="region of interest" description="Disordered" evidence="1">
    <location>
        <begin position="639"/>
        <end position="696"/>
    </location>
</feature>
<evidence type="ECO:0000256" key="1">
    <source>
        <dbReference type="SAM" id="MobiDB-lite"/>
    </source>
</evidence>
<dbReference type="Proteomes" id="UP001211907">
    <property type="component" value="Unassembled WGS sequence"/>
</dbReference>
<feature type="region of interest" description="Disordered" evidence="1">
    <location>
        <begin position="1"/>
        <end position="69"/>
    </location>
</feature>
<feature type="region of interest" description="Disordered" evidence="1">
    <location>
        <begin position="175"/>
        <end position="202"/>
    </location>
</feature>
<feature type="compositionally biased region" description="Polar residues" evidence="1">
    <location>
        <begin position="175"/>
        <end position="201"/>
    </location>
</feature>
<feature type="compositionally biased region" description="Basic and acidic residues" evidence="1">
    <location>
        <begin position="649"/>
        <end position="671"/>
    </location>
</feature>
<feature type="region of interest" description="Disordered" evidence="1">
    <location>
        <begin position="248"/>
        <end position="381"/>
    </location>
</feature>
<feature type="compositionally biased region" description="Low complexity" evidence="1">
    <location>
        <begin position="48"/>
        <end position="59"/>
    </location>
</feature>
<feature type="compositionally biased region" description="Polar residues" evidence="1">
    <location>
        <begin position="90"/>
        <end position="104"/>
    </location>
</feature>
<feature type="compositionally biased region" description="Low complexity" evidence="1">
    <location>
        <begin position="673"/>
        <end position="691"/>
    </location>
</feature>
<feature type="compositionally biased region" description="Basic residues" evidence="1">
    <location>
        <begin position="268"/>
        <end position="280"/>
    </location>
</feature>
<organism evidence="2 3">
    <name type="scientific">Physocladia obscura</name>
    <dbReference type="NCBI Taxonomy" id="109957"/>
    <lineage>
        <taxon>Eukaryota</taxon>
        <taxon>Fungi</taxon>
        <taxon>Fungi incertae sedis</taxon>
        <taxon>Chytridiomycota</taxon>
        <taxon>Chytridiomycota incertae sedis</taxon>
        <taxon>Chytridiomycetes</taxon>
        <taxon>Chytridiales</taxon>
        <taxon>Chytriomycetaceae</taxon>
        <taxon>Physocladia</taxon>
    </lineage>
</organism>
<evidence type="ECO:0000313" key="3">
    <source>
        <dbReference type="Proteomes" id="UP001211907"/>
    </source>
</evidence>
<feature type="region of interest" description="Disordered" evidence="1">
    <location>
        <begin position="784"/>
        <end position="838"/>
    </location>
</feature>
<dbReference type="AlphaFoldDB" id="A0AAD5T146"/>
<dbReference type="EMBL" id="JADGJH010000725">
    <property type="protein sequence ID" value="KAJ3123634.1"/>
    <property type="molecule type" value="Genomic_DNA"/>
</dbReference>
<evidence type="ECO:0000313" key="2">
    <source>
        <dbReference type="EMBL" id="KAJ3123634.1"/>
    </source>
</evidence>
<feature type="compositionally biased region" description="Polar residues" evidence="1">
    <location>
        <begin position="798"/>
        <end position="807"/>
    </location>
</feature>